<reference evidence="3 4" key="1">
    <citation type="submission" date="2021-04" db="EMBL/GenBank/DDBJ databases">
        <title>Genome analysis of Polyangium sp.</title>
        <authorList>
            <person name="Li Y."/>
            <person name="Wang J."/>
        </authorList>
    </citation>
    <scope>NUCLEOTIDE SEQUENCE [LARGE SCALE GENOMIC DNA]</scope>
    <source>
        <strain evidence="3 4">SDU14</strain>
    </source>
</reference>
<comment type="caution">
    <text evidence="3">The sequence shown here is derived from an EMBL/GenBank/DDBJ whole genome shotgun (WGS) entry which is preliminary data.</text>
</comment>
<feature type="signal peptide" evidence="2">
    <location>
        <begin position="1"/>
        <end position="23"/>
    </location>
</feature>
<keyword evidence="1" id="KW-0472">Membrane</keyword>
<evidence type="ECO:0000256" key="1">
    <source>
        <dbReference type="SAM" id="Phobius"/>
    </source>
</evidence>
<keyword evidence="2" id="KW-0732">Signal</keyword>
<accession>A0A9X3WWW7</accession>
<dbReference type="Proteomes" id="UP001151081">
    <property type="component" value="Unassembled WGS sequence"/>
</dbReference>
<dbReference type="AlphaFoldDB" id="A0A9X3WWW7"/>
<keyword evidence="1" id="KW-0812">Transmembrane</keyword>
<gene>
    <name evidence="3" type="ORF">KEG57_04525</name>
</gene>
<feature type="transmembrane region" description="Helical" evidence="1">
    <location>
        <begin position="274"/>
        <end position="295"/>
    </location>
</feature>
<dbReference type="Gene3D" id="1.25.40.10">
    <property type="entry name" value="Tetratricopeptide repeat domain"/>
    <property type="match status" value="1"/>
</dbReference>
<sequence>MRRFLASFVVAAQLTISSAPAFAEPTTASPAAAQKAFDAGQDLFDKGRHEEAIAKFREAYSITKSPNARLMVARALLALGKVVEAYEELAATRIEAATLAEQQPKYERARDSAAADLAALEPKVAKVIVALAQPEGARVTLNGTELSAERLGVAIVVLPGKVVVDVEPAKGAPMHREEVVVGGQTKTIFVAPGAEAQKTEPSAPAPAESTTGGGVRIAGYVVAGLGVVGLGVFGVTTAMAQSKYDGLVADCGGNRCTDPRYADVIDEGKRLDTIALGSLVGGAVGVAAGALMIALGGPKAAKKADARVMVGPAGAFVEVGGAF</sequence>
<dbReference type="InterPro" id="IPR011990">
    <property type="entry name" value="TPR-like_helical_dom_sf"/>
</dbReference>
<evidence type="ECO:0000256" key="2">
    <source>
        <dbReference type="SAM" id="SignalP"/>
    </source>
</evidence>
<keyword evidence="1" id="KW-1133">Transmembrane helix</keyword>
<keyword evidence="4" id="KW-1185">Reference proteome</keyword>
<protein>
    <recommendedName>
        <fullName evidence="5">Tetratricopeptide repeat protein</fullName>
    </recommendedName>
</protein>
<evidence type="ECO:0008006" key="5">
    <source>
        <dbReference type="Google" id="ProtNLM"/>
    </source>
</evidence>
<evidence type="ECO:0000313" key="4">
    <source>
        <dbReference type="Proteomes" id="UP001151081"/>
    </source>
</evidence>
<dbReference type="SUPFAM" id="SSF48452">
    <property type="entry name" value="TPR-like"/>
    <property type="match status" value="1"/>
</dbReference>
<organism evidence="3 4">
    <name type="scientific">Polyangium jinanense</name>
    <dbReference type="NCBI Taxonomy" id="2829994"/>
    <lineage>
        <taxon>Bacteria</taxon>
        <taxon>Pseudomonadati</taxon>
        <taxon>Myxococcota</taxon>
        <taxon>Polyangia</taxon>
        <taxon>Polyangiales</taxon>
        <taxon>Polyangiaceae</taxon>
        <taxon>Polyangium</taxon>
    </lineage>
</organism>
<feature type="chain" id="PRO_5040946958" description="Tetratricopeptide repeat protein" evidence="2">
    <location>
        <begin position="24"/>
        <end position="323"/>
    </location>
</feature>
<name>A0A9X3WWW7_9BACT</name>
<evidence type="ECO:0000313" key="3">
    <source>
        <dbReference type="EMBL" id="MDC3979752.1"/>
    </source>
</evidence>
<dbReference type="EMBL" id="JAGTJJ010000001">
    <property type="protein sequence ID" value="MDC3979752.1"/>
    <property type="molecule type" value="Genomic_DNA"/>
</dbReference>
<proteinExistence type="predicted"/>
<dbReference type="RefSeq" id="WP_272417808.1">
    <property type="nucleotide sequence ID" value="NZ_JAGTJJ010000001.1"/>
</dbReference>